<proteinExistence type="predicted"/>
<dbReference type="AlphaFoldDB" id="W2URC0"/>
<reference evidence="1 2" key="2">
    <citation type="journal article" date="2016" name="Genome Announc.">
        <title>Draft Genome Sequence of Zhouia amylolytica AD3, Isolated from Tidal Flat Sediment.</title>
        <authorList>
            <person name="Jia B."/>
            <person name="Jin H.M."/>
            <person name="Lee H.J."/>
            <person name="Jeon C.O."/>
        </authorList>
    </citation>
    <scope>NUCLEOTIDE SEQUENCE [LARGE SCALE GENOMIC DNA]</scope>
    <source>
        <strain evidence="1 2">AD3</strain>
    </source>
</reference>
<organism evidence="1 2">
    <name type="scientific">Zhouia amylolytica AD3</name>
    <dbReference type="NCBI Taxonomy" id="1286632"/>
    <lineage>
        <taxon>Bacteria</taxon>
        <taxon>Pseudomonadati</taxon>
        <taxon>Bacteroidota</taxon>
        <taxon>Flavobacteriia</taxon>
        <taxon>Flavobacteriales</taxon>
        <taxon>Flavobacteriaceae</taxon>
        <taxon>Zhouia</taxon>
    </lineage>
</organism>
<evidence type="ECO:0000313" key="2">
    <source>
        <dbReference type="Proteomes" id="UP000018850"/>
    </source>
</evidence>
<sequence length="38" mass="4739">MYLLLWFNLMVTYLVIGADFQFEKFFYLEKSFTIHKIK</sequence>
<name>W2URC0_9FLAO</name>
<accession>W2URC0</accession>
<protein>
    <submittedName>
        <fullName evidence="1">Uncharacterized protein</fullName>
    </submittedName>
</protein>
<reference evidence="2" key="1">
    <citation type="submission" date="2013-11" db="EMBL/GenBank/DDBJ databases">
        <title>Draft genome sequence from a member of Zhouia, isolated tidal flat.</title>
        <authorList>
            <person name="Jin H."/>
            <person name="Jeon C.O."/>
        </authorList>
    </citation>
    <scope>NUCLEOTIDE SEQUENCE [LARGE SCALE GENOMIC DNA]</scope>
    <source>
        <strain evidence="2">AD3</strain>
    </source>
</reference>
<dbReference type="Proteomes" id="UP000018850">
    <property type="component" value="Unassembled WGS sequence"/>
</dbReference>
<dbReference type="EMBL" id="AYXY01000019">
    <property type="protein sequence ID" value="ETN95852.1"/>
    <property type="molecule type" value="Genomic_DNA"/>
</dbReference>
<keyword evidence="2" id="KW-1185">Reference proteome</keyword>
<comment type="caution">
    <text evidence="1">The sequence shown here is derived from an EMBL/GenBank/DDBJ whole genome shotgun (WGS) entry which is preliminary data.</text>
</comment>
<evidence type="ECO:0000313" key="1">
    <source>
        <dbReference type="EMBL" id="ETN95852.1"/>
    </source>
</evidence>
<gene>
    <name evidence="1" type="ORF">P278_15740</name>
</gene>